<dbReference type="EMBL" id="VWOX01000002">
    <property type="protein sequence ID" value="KAA5546118.1"/>
    <property type="molecule type" value="Genomic_DNA"/>
</dbReference>
<comment type="caution">
    <text evidence="4">The sequence shown here is derived from an EMBL/GenBank/DDBJ whole genome shotgun (WGS) entry which is preliminary data.</text>
</comment>
<keyword evidence="2" id="KW-0472">Membrane</keyword>
<dbReference type="InterPro" id="IPR003362">
    <property type="entry name" value="Bact_transf"/>
</dbReference>
<sequence>MDTEVMDRMASGAPVASRTAVVSGERSPADGALVVGYDPGSSLDYFACAAVHDPVYRSLKRICDVVGALVGMIVLSPLLAIGALAVYLVDGGPVIFRQTRVGLDGREFTILKFRTMVKDAEARLEELRSHNGHGESITFKMDRDPRVIPWVGHFMRRTSIDELPQLWNVLGGEMSLVGPRPAIPSEVACYDAEHLVRLAAKPGLTCFWQVSGRGNLSFDKQFELDRRYIDECSLLTDLSLIVQTIPALLLADGAR</sequence>
<protein>
    <submittedName>
        <fullName evidence="4">Sugar transferase</fullName>
    </submittedName>
</protein>
<evidence type="ECO:0000256" key="1">
    <source>
        <dbReference type="ARBA" id="ARBA00006464"/>
    </source>
</evidence>
<dbReference type="AlphaFoldDB" id="A0A5M6DF58"/>
<dbReference type="PANTHER" id="PTHR30576">
    <property type="entry name" value="COLANIC BIOSYNTHESIS UDP-GLUCOSE LIPID CARRIER TRANSFERASE"/>
    <property type="match status" value="1"/>
</dbReference>
<reference evidence="4 5" key="1">
    <citation type="submission" date="2019-08" db="EMBL/GenBank/DDBJ databases">
        <authorList>
            <person name="Dhanesh K."/>
            <person name="Kumar G."/>
            <person name="Sasikala C."/>
            <person name="Venkata Ramana C."/>
        </authorList>
    </citation>
    <scope>NUCLEOTIDE SEQUENCE [LARGE SCALE GENOMIC DNA]</scope>
    <source>
        <strain evidence="4 5">JC645</strain>
    </source>
</reference>
<evidence type="ECO:0000313" key="4">
    <source>
        <dbReference type="EMBL" id="KAA5546118.1"/>
    </source>
</evidence>
<dbReference type="GO" id="GO:0016780">
    <property type="term" value="F:phosphotransferase activity, for other substituted phosphate groups"/>
    <property type="evidence" value="ECO:0007669"/>
    <property type="project" value="TreeGrafter"/>
</dbReference>
<feature type="transmembrane region" description="Helical" evidence="2">
    <location>
        <begin position="65"/>
        <end position="89"/>
    </location>
</feature>
<dbReference type="Proteomes" id="UP000324479">
    <property type="component" value="Unassembled WGS sequence"/>
</dbReference>
<evidence type="ECO:0000313" key="5">
    <source>
        <dbReference type="Proteomes" id="UP000324479"/>
    </source>
</evidence>
<dbReference type="PANTHER" id="PTHR30576:SF10">
    <property type="entry name" value="SLL5057 PROTEIN"/>
    <property type="match status" value="1"/>
</dbReference>
<proteinExistence type="inferred from homology"/>
<comment type="similarity">
    <text evidence="1">Belongs to the bacterial sugar transferase family.</text>
</comment>
<evidence type="ECO:0000256" key="2">
    <source>
        <dbReference type="SAM" id="Phobius"/>
    </source>
</evidence>
<feature type="domain" description="Bacterial sugar transferase" evidence="3">
    <location>
        <begin position="60"/>
        <end position="249"/>
    </location>
</feature>
<dbReference type="Pfam" id="PF02397">
    <property type="entry name" value="Bac_transf"/>
    <property type="match status" value="1"/>
</dbReference>
<gene>
    <name evidence="4" type="ORF">FYK55_04270</name>
</gene>
<organism evidence="4 5">
    <name type="scientific">Roseiconus nitratireducens</name>
    <dbReference type="NCBI Taxonomy" id="2605748"/>
    <lineage>
        <taxon>Bacteria</taxon>
        <taxon>Pseudomonadati</taxon>
        <taxon>Planctomycetota</taxon>
        <taxon>Planctomycetia</taxon>
        <taxon>Pirellulales</taxon>
        <taxon>Pirellulaceae</taxon>
        <taxon>Roseiconus</taxon>
    </lineage>
</organism>
<evidence type="ECO:0000259" key="3">
    <source>
        <dbReference type="Pfam" id="PF02397"/>
    </source>
</evidence>
<keyword evidence="2" id="KW-1133">Transmembrane helix</keyword>
<keyword evidence="4" id="KW-0808">Transferase</keyword>
<accession>A0A5M6DF58</accession>
<keyword evidence="2" id="KW-0812">Transmembrane</keyword>
<keyword evidence="5" id="KW-1185">Reference proteome</keyword>
<name>A0A5M6DF58_9BACT</name>